<gene>
    <name evidence="2" type="ORF">XD40_2214</name>
</gene>
<dbReference type="GO" id="GO:0016740">
    <property type="term" value="F:transferase activity"/>
    <property type="evidence" value="ECO:0007669"/>
    <property type="project" value="UniProtKB-KW"/>
</dbReference>
<sequence>MKGVLLHGGAGTRLRPLTFTGPKQLIPVANKPVSQYCLEDMIGAGIKEVAIILGETYPEMVEEHYGDGSRFGCKITYIHQGKPLGIAHAVYLAKDFVGDEKFVVYLGDNLIQDGIKEYVKRFDEEDFDAFILLKEVEDPRAFGVAKFEGERLVGLIEKPKEPPSNYAVIGVYMFKPVVFDIIKDLKPSWRGELEITDTLQKMIENGYNVGYAKLKGWWFDTGKAEDILKVNATILDERAKRSVKGEVLASQIEGRVEVGEGAKITNSIVRGPAVIGEDCVIENSFIGPYTSVGERTVIKNSSLEYCIVLSESIIEGVERIEESLIGRKVRIRKNDRKRFLRFTIGDYSEILL</sequence>
<dbReference type="PATRIC" id="fig|2234.6.peg.1386"/>
<dbReference type="PANTHER" id="PTHR42883:SF2">
    <property type="entry name" value="THYMIDYLYLTRANSFERASE"/>
    <property type="match status" value="1"/>
</dbReference>
<proteinExistence type="predicted"/>
<dbReference type="Pfam" id="PF00483">
    <property type="entry name" value="NTP_transferase"/>
    <property type="match status" value="1"/>
</dbReference>
<comment type="caution">
    <text evidence="2">The sequence shown here is derived from an EMBL/GenBank/DDBJ whole genome shotgun (WGS) entry which is preliminary data.</text>
</comment>
<dbReference type="EMBL" id="LGEQ01000065">
    <property type="protein sequence ID" value="KUJ92594.1"/>
    <property type="molecule type" value="Genomic_DNA"/>
</dbReference>
<dbReference type="InterPro" id="IPR029044">
    <property type="entry name" value="Nucleotide-diphossugar_trans"/>
</dbReference>
<protein>
    <submittedName>
        <fullName evidence="2">Glucose-1-phosphate thymidylyltransferase (GraD-2)</fullName>
    </submittedName>
</protein>
<dbReference type="AlphaFoldDB" id="A0A124F7T8"/>
<dbReference type="NCBIfam" id="TIGR01208">
    <property type="entry name" value="rmlA_long"/>
    <property type="match status" value="1"/>
</dbReference>
<dbReference type="Proteomes" id="UP000054307">
    <property type="component" value="Unassembled WGS sequence"/>
</dbReference>
<dbReference type="PANTHER" id="PTHR42883">
    <property type="entry name" value="GLUCOSE-1-PHOSPHATE THYMIDYLTRANSFERASE"/>
    <property type="match status" value="1"/>
</dbReference>
<organism evidence="2 3">
    <name type="scientific">Archaeoglobus fulgidus</name>
    <dbReference type="NCBI Taxonomy" id="2234"/>
    <lineage>
        <taxon>Archaea</taxon>
        <taxon>Methanobacteriati</taxon>
        <taxon>Methanobacteriota</taxon>
        <taxon>Archaeoglobi</taxon>
        <taxon>Archaeoglobales</taxon>
        <taxon>Archaeoglobaceae</taxon>
        <taxon>Archaeoglobus</taxon>
    </lineage>
</organism>
<dbReference type="SUPFAM" id="SSF53448">
    <property type="entry name" value="Nucleotide-diphospho-sugar transferases"/>
    <property type="match status" value="1"/>
</dbReference>
<dbReference type="Gene3D" id="2.160.10.10">
    <property type="entry name" value="Hexapeptide repeat proteins"/>
    <property type="match status" value="1"/>
</dbReference>
<feature type="domain" description="Nucleotidyl transferase" evidence="1">
    <location>
        <begin position="2"/>
        <end position="236"/>
    </location>
</feature>
<dbReference type="CDD" id="cd04189">
    <property type="entry name" value="G1P_TT_long"/>
    <property type="match status" value="1"/>
</dbReference>
<name>A0A124F7T8_ARCFL</name>
<keyword evidence="2" id="KW-0808">Transferase</keyword>
<evidence type="ECO:0000313" key="2">
    <source>
        <dbReference type="EMBL" id="KUJ92594.1"/>
    </source>
</evidence>
<dbReference type="InterPro" id="IPR005835">
    <property type="entry name" value="NTP_transferase_dom"/>
</dbReference>
<evidence type="ECO:0000259" key="1">
    <source>
        <dbReference type="Pfam" id="PF00483"/>
    </source>
</evidence>
<evidence type="ECO:0000313" key="3">
    <source>
        <dbReference type="Proteomes" id="UP000054307"/>
    </source>
</evidence>
<reference evidence="3" key="1">
    <citation type="journal article" date="2015" name="MBio">
        <title>Genome-Resolved Metagenomic Analysis Reveals Roles for Candidate Phyla and Other Microbial Community Members in Biogeochemical Transformations in Oil Reservoirs.</title>
        <authorList>
            <person name="Hu P."/>
            <person name="Tom L."/>
            <person name="Singh A."/>
            <person name="Thomas B.C."/>
            <person name="Baker B.J."/>
            <person name="Piceno Y.M."/>
            <person name="Andersen G.L."/>
            <person name="Banfield J.F."/>
        </authorList>
    </citation>
    <scope>NUCLEOTIDE SEQUENCE [LARGE SCALE GENOMIC DNA]</scope>
</reference>
<dbReference type="Gene3D" id="3.90.550.10">
    <property type="entry name" value="Spore Coat Polysaccharide Biosynthesis Protein SpsA, Chain A"/>
    <property type="match status" value="1"/>
</dbReference>
<dbReference type="InterPro" id="IPR005908">
    <property type="entry name" value="G1P_thy_trans_l"/>
</dbReference>
<accession>A0A124F7T8</accession>